<dbReference type="PROSITE" id="PS51819">
    <property type="entry name" value="VOC"/>
    <property type="match status" value="1"/>
</dbReference>
<organism evidence="2 3">
    <name type="scientific">Pseudogymnoascus verrucosus</name>
    <dbReference type="NCBI Taxonomy" id="342668"/>
    <lineage>
        <taxon>Eukaryota</taxon>
        <taxon>Fungi</taxon>
        <taxon>Dikarya</taxon>
        <taxon>Ascomycota</taxon>
        <taxon>Pezizomycotina</taxon>
        <taxon>Leotiomycetes</taxon>
        <taxon>Thelebolales</taxon>
        <taxon>Thelebolaceae</taxon>
        <taxon>Pseudogymnoascus</taxon>
    </lineage>
</organism>
<dbReference type="STRING" id="342668.A0A1B8GP83"/>
<evidence type="ECO:0000313" key="2">
    <source>
        <dbReference type="EMBL" id="OBT97622.1"/>
    </source>
</evidence>
<dbReference type="GeneID" id="28837867"/>
<dbReference type="CDD" id="cd07262">
    <property type="entry name" value="VOC_like"/>
    <property type="match status" value="1"/>
</dbReference>
<evidence type="ECO:0000313" key="3">
    <source>
        <dbReference type="Proteomes" id="UP000091956"/>
    </source>
</evidence>
<dbReference type="PANTHER" id="PTHR35006:SF2">
    <property type="entry name" value="GLYOXALASE FAMILY PROTEIN (AFU_ORTHOLOGUE AFUA_5G14830)"/>
    <property type="match status" value="1"/>
</dbReference>
<keyword evidence="3" id="KW-1185">Reference proteome</keyword>
<dbReference type="Gene3D" id="3.10.180.10">
    <property type="entry name" value="2,3-Dihydroxybiphenyl 1,2-Dioxygenase, domain 1"/>
    <property type="match status" value="1"/>
</dbReference>
<dbReference type="InterPro" id="IPR029068">
    <property type="entry name" value="Glyas_Bleomycin-R_OHBP_Dase"/>
</dbReference>
<name>A0A1B8GP83_9PEZI</name>
<reference evidence="3" key="2">
    <citation type="journal article" date="2018" name="Nat. Commun.">
        <title>Extreme sensitivity to ultraviolet light in the fungal pathogen causing white-nose syndrome of bats.</title>
        <authorList>
            <person name="Palmer J.M."/>
            <person name="Drees K.P."/>
            <person name="Foster J.T."/>
            <person name="Lindner D.L."/>
        </authorList>
    </citation>
    <scope>NUCLEOTIDE SEQUENCE [LARGE SCALE GENOMIC DNA]</scope>
    <source>
        <strain evidence="3">UAMH 10579</strain>
    </source>
</reference>
<protein>
    <recommendedName>
        <fullName evidence="1">VOC domain-containing protein</fullName>
    </recommendedName>
</protein>
<dbReference type="RefSeq" id="XP_018131355.1">
    <property type="nucleotide sequence ID" value="XM_018273955.2"/>
</dbReference>
<reference evidence="2 3" key="1">
    <citation type="submission" date="2016-03" db="EMBL/GenBank/DDBJ databases">
        <title>Comparative genomics of Pseudogymnoascus destructans, the fungus causing white-nose syndrome of bats.</title>
        <authorList>
            <person name="Palmer J.M."/>
            <person name="Drees K.P."/>
            <person name="Foster J.T."/>
            <person name="Lindner D.L."/>
        </authorList>
    </citation>
    <scope>NUCLEOTIDE SEQUENCE [LARGE SCALE GENOMIC DNA]</scope>
    <source>
        <strain evidence="2 3">UAMH 10579</strain>
    </source>
</reference>
<dbReference type="AlphaFoldDB" id="A0A1B8GP83"/>
<feature type="domain" description="VOC" evidence="1">
    <location>
        <begin position="1"/>
        <end position="126"/>
    </location>
</feature>
<sequence length="130" mass="13821">MLDHTGFAVPPSQYEAVIAFYTAVLAPLGITPQMNFPGQAVGFGPSKTEARFWVSSKEGATEKATAGGVHVAFKAADHEAVQKFHEEGLKAGGTCNGKPGIRAMHPNYYASFVLDPLGNNIEAVDHIPHD</sequence>
<dbReference type="InterPro" id="IPR037523">
    <property type="entry name" value="VOC_core"/>
</dbReference>
<accession>A0A1B8GP83</accession>
<evidence type="ECO:0000259" key="1">
    <source>
        <dbReference type="PROSITE" id="PS51819"/>
    </source>
</evidence>
<proteinExistence type="predicted"/>
<dbReference type="OrthoDB" id="10249419at2759"/>
<gene>
    <name evidence="2" type="ORF">VE01_04481</name>
</gene>
<dbReference type="PANTHER" id="PTHR35006">
    <property type="entry name" value="GLYOXALASE FAMILY PROTEIN (AFU_ORTHOLOGUE AFUA_5G14830)"/>
    <property type="match status" value="1"/>
</dbReference>
<dbReference type="EMBL" id="KV460221">
    <property type="protein sequence ID" value="OBT97622.1"/>
    <property type="molecule type" value="Genomic_DNA"/>
</dbReference>
<dbReference type="SUPFAM" id="SSF54593">
    <property type="entry name" value="Glyoxalase/Bleomycin resistance protein/Dihydroxybiphenyl dioxygenase"/>
    <property type="match status" value="1"/>
</dbReference>
<dbReference type="Proteomes" id="UP000091956">
    <property type="component" value="Unassembled WGS sequence"/>
</dbReference>